<keyword evidence="1" id="KW-0732">Signal</keyword>
<organism evidence="2">
    <name type="scientific">Ixodes ricinus</name>
    <name type="common">Common tick</name>
    <name type="synonym">Acarus ricinus</name>
    <dbReference type="NCBI Taxonomy" id="34613"/>
    <lineage>
        <taxon>Eukaryota</taxon>
        <taxon>Metazoa</taxon>
        <taxon>Ecdysozoa</taxon>
        <taxon>Arthropoda</taxon>
        <taxon>Chelicerata</taxon>
        <taxon>Arachnida</taxon>
        <taxon>Acari</taxon>
        <taxon>Parasitiformes</taxon>
        <taxon>Ixodida</taxon>
        <taxon>Ixodoidea</taxon>
        <taxon>Ixodidae</taxon>
        <taxon>Ixodinae</taxon>
        <taxon>Ixodes</taxon>
    </lineage>
</organism>
<dbReference type="AlphaFoldDB" id="A0A6B0U6R5"/>
<dbReference type="EMBL" id="GIFC01001823">
    <property type="protein sequence ID" value="MXU83906.1"/>
    <property type="molecule type" value="Transcribed_RNA"/>
</dbReference>
<protein>
    <submittedName>
        <fullName evidence="2">Putative secreted protein</fullName>
    </submittedName>
</protein>
<reference evidence="2" key="1">
    <citation type="submission" date="2019-12" db="EMBL/GenBank/DDBJ databases">
        <title>An insight into the sialome of adult female Ixodes ricinus ticks feeding for 6 days.</title>
        <authorList>
            <person name="Perner J."/>
            <person name="Ribeiro J.M.C."/>
        </authorList>
    </citation>
    <scope>NUCLEOTIDE SEQUENCE</scope>
    <source>
        <strain evidence="2">Semi-engorged</strain>
        <tissue evidence="2">Salivary glands</tissue>
    </source>
</reference>
<proteinExistence type="predicted"/>
<name>A0A6B0U6R5_IXORI</name>
<evidence type="ECO:0000313" key="2">
    <source>
        <dbReference type="EMBL" id="MXU83906.1"/>
    </source>
</evidence>
<feature type="chain" id="PRO_5025354492" evidence="1">
    <location>
        <begin position="23"/>
        <end position="78"/>
    </location>
</feature>
<evidence type="ECO:0000256" key="1">
    <source>
        <dbReference type="SAM" id="SignalP"/>
    </source>
</evidence>
<feature type="signal peptide" evidence="1">
    <location>
        <begin position="1"/>
        <end position="22"/>
    </location>
</feature>
<accession>A0A6B0U6R5</accession>
<sequence>MVNSSDSMLVLFLLIAKSKTHSVALATRSTNLTFNQGIQLEGRSASCRHSGKTDILSKPVITKFTGIGDHFAISAISL</sequence>